<dbReference type="InterPro" id="IPR004942">
    <property type="entry name" value="Roadblock/LAMTOR2_dom"/>
</dbReference>
<dbReference type="Proteomes" id="UP000185596">
    <property type="component" value="Unassembled WGS sequence"/>
</dbReference>
<dbReference type="RefSeq" id="WP_075127546.1">
    <property type="nucleotide sequence ID" value="NZ_MSIE01000040.1"/>
</dbReference>
<name>A0A1Q8CME2_9PSEU</name>
<dbReference type="Gene3D" id="3.30.450.30">
    <property type="entry name" value="Dynein light chain 2a, cytoplasmic"/>
    <property type="match status" value="1"/>
</dbReference>
<dbReference type="Pfam" id="PF03259">
    <property type="entry name" value="Robl_LC7"/>
    <property type="match status" value="1"/>
</dbReference>
<dbReference type="InterPro" id="IPR053141">
    <property type="entry name" value="Mycobact_SerProt_Inhib_Rv3364c"/>
</dbReference>
<evidence type="ECO:0000313" key="2">
    <source>
        <dbReference type="EMBL" id="OLF15533.1"/>
    </source>
</evidence>
<dbReference type="PANTHER" id="PTHR36222:SF1">
    <property type="entry name" value="SERINE PROTEASE INHIBITOR RV3364C"/>
    <property type="match status" value="1"/>
</dbReference>
<protein>
    <submittedName>
        <fullName evidence="2">Dynein regulation protein LC7</fullName>
    </submittedName>
</protein>
<gene>
    <name evidence="2" type="ORF">BU204_21665</name>
</gene>
<reference evidence="2 3" key="1">
    <citation type="submission" date="2016-12" db="EMBL/GenBank/DDBJ databases">
        <title>The draft genome sequence of Actinophytocola sp. 11-183.</title>
        <authorList>
            <person name="Wang W."/>
            <person name="Yuan L."/>
        </authorList>
    </citation>
    <scope>NUCLEOTIDE SEQUENCE [LARGE SCALE GENOMIC DNA]</scope>
    <source>
        <strain evidence="2 3">11-183</strain>
    </source>
</reference>
<feature type="domain" description="Roadblock/LAMTOR2" evidence="1">
    <location>
        <begin position="15"/>
        <end position="105"/>
    </location>
</feature>
<dbReference type="PANTHER" id="PTHR36222">
    <property type="entry name" value="SERINE PROTEASE INHIBITOR RV3364C"/>
    <property type="match status" value="1"/>
</dbReference>
<evidence type="ECO:0000313" key="3">
    <source>
        <dbReference type="Proteomes" id="UP000185596"/>
    </source>
</evidence>
<accession>A0A1Q8CME2</accession>
<dbReference type="OrthoDB" id="5187023at2"/>
<sequence length="140" mass="14583">MIATQEDTQHLGQFGWLVNNFAESVPGVAHAVVVSVDGLLLASSARLPVDRAQQMSAISAGIVSLNLGAAKCLGADKVIRSIVEMDHGALLITSIKDGSCLAVLAVRDCDISQVAYEMTVLVDQVGEILTPQLRAALATG</sequence>
<dbReference type="SUPFAM" id="SSF103196">
    <property type="entry name" value="Roadblock/LC7 domain"/>
    <property type="match status" value="1"/>
</dbReference>
<organism evidence="2 3">
    <name type="scientific">Actinophytocola xanthii</name>
    <dbReference type="NCBI Taxonomy" id="1912961"/>
    <lineage>
        <taxon>Bacteria</taxon>
        <taxon>Bacillati</taxon>
        <taxon>Actinomycetota</taxon>
        <taxon>Actinomycetes</taxon>
        <taxon>Pseudonocardiales</taxon>
        <taxon>Pseudonocardiaceae</taxon>
    </lineage>
</organism>
<keyword evidence="3" id="KW-1185">Reference proteome</keyword>
<comment type="caution">
    <text evidence="2">The sequence shown here is derived from an EMBL/GenBank/DDBJ whole genome shotgun (WGS) entry which is preliminary data.</text>
</comment>
<dbReference type="AlphaFoldDB" id="A0A1Q8CME2"/>
<evidence type="ECO:0000259" key="1">
    <source>
        <dbReference type="SMART" id="SM00960"/>
    </source>
</evidence>
<proteinExistence type="predicted"/>
<dbReference type="SMART" id="SM00960">
    <property type="entry name" value="Robl_LC7"/>
    <property type="match status" value="1"/>
</dbReference>
<dbReference type="EMBL" id="MSIE01000040">
    <property type="protein sequence ID" value="OLF15533.1"/>
    <property type="molecule type" value="Genomic_DNA"/>
</dbReference>
<dbReference type="STRING" id="1912961.BU204_21665"/>